<dbReference type="HOGENOM" id="CLU_127595_0_0_10"/>
<dbReference type="EMBL" id="JH651379">
    <property type="protein sequence ID" value="EIJ40009.1"/>
    <property type="molecule type" value="Genomic_DNA"/>
</dbReference>
<keyword evidence="1" id="KW-1133">Transmembrane helix</keyword>
<dbReference type="AlphaFoldDB" id="I3C8R6"/>
<keyword evidence="1" id="KW-0812">Transmembrane</keyword>
<dbReference type="eggNOG" id="COG1413">
    <property type="taxonomic scope" value="Bacteria"/>
</dbReference>
<gene>
    <name evidence="2" type="ORF">JoomaDRAFT_3056</name>
</gene>
<keyword evidence="3" id="KW-1185">Reference proteome</keyword>
<reference evidence="2 3" key="1">
    <citation type="submission" date="2012-02" db="EMBL/GenBank/DDBJ databases">
        <title>Improved High-Quality Draft genome of Joostella marina DSM 19592.</title>
        <authorList>
            <consortium name="US DOE Joint Genome Institute (JGI-PGF)"/>
            <person name="Lucas S."/>
            <person name="Copeland A."/>
            <person name="Lapidus A."/>
            <person name="Bruce D."/>
            <person name="Goodwin L."/>
            <person name="Pitluck S."/>
            <person name="Peters L."/>
            <person name="Chertkov O."/>
            <person name="Ovchinnikova G."/>
            <person name="Kyrpides N."/>
            <person name="Mavromatis K."/>
            <person name="Detter J.C."/>
            <person name="Han C."/>
            <person name="Land M."/>
            <person name="Hauser L."/>
            <person name="Markowitz V."/>
            <person name="Cheng J.-F."/>
            <person name="Hugenholtz P."/>
            <person name="Woyke T."/>
            <person name="Wu D."/>
            <person name="Tindall B."/>
            <person name="Brambilla E."/>
            <person name="Klenk H.-P."/>
            <person name="Eisen J.A."/>
        </authorList>
    </citation>
    <scope>NUCLEOTIDE SEQUENCE [LARGE SCALE GENOMIC DNA]</scope>
    <source>
        <strain evidence="2 3">DSM 19592</strain>
    </source>
</reference>
<accession>I3C8R6</accession>
<keyword evidence="1" id="KW-0472">Membrane</keyword>
<protein>
    <submittedName>
        <fullName evidence="2">Uncharacterized protein</fullName>
    </submittedName>
</protein>
<name>I3C8R6_9FLAO</name>
<evidence type="ECO:0000313" key="2">
    <source>
        <dbReference type="EMBL" id="EIJ40009.1"/>
    </source>
</evidence>
<proteinExistence type="predicted"/>
<dbReference type="RefSeq" id="WP_008613920.1">
    <property type="nucleotide sequence ID" value="NZ_JH651379.1"/>
</dbReference>
<dbReference type="Proteomes" id="UP000004690">
    <property type="component" value="Unassembled WGS sequence"/>
</dbReference>
<dbReference type="STRING" id="926559.JoomaDRAFT_3056"/>
<organism evidence="2 3">
    <name type="scientific">Galbibacter orientalis DSM 19592</name>
    <dbReference type="NCBI Taxonomy" id="926559"/>
    <lineage>
        <taxon>Bacteria</taxon>
        <taxon>Pseudomonadati</taxon>
        <taxon>Bacteroidota</taxon>
        <taxon>Flavobacteriia</taxon>
        <taxon>Flavobacteriales</taxon>
        <taxon>Flavobacteriaceae</taxon>
        <taxon>Galbibacter</taxon>
    </lineage>
</organism>
<feature type="transmembrane region" description="Helical" evidence="1">
    <location>
        <begin position="103"/>
        <end position="121"/>
    </location>
</feature>
<sequence length="181" mass="20755">MASVNKNNQSEDKQVRKIYENSLSAGVHSEKGISEKEIETILEKYFEATTTVAEENELKVYFSQEEVAPHLEEYKPLFNYFSIAKEEKSTQDIPLKPRKNRNYLKWISVAAVAVFVFGIYLNNRPSTQVTPTIALEEEYTPEEIRSAQLALALLTDNFSKGTQGASYLKEFEKNTNRFLNN</sequence>
<evidence type="ECO:0000256" key="1">
    <source>
        <dbReference type="SAM" id="Phobius"/>
    </source>
</evidence>
<evidence type="ECO:0000313" key="3">
    <source>
        <dbReference type="Proteomes" id="UP000004690"/>
    </source>
</evidence>